<keyword evidence="9" id="KW-1185">Reference proteome</keyword>
<feature type="domain" description="GtrA/DPMS transmembrane" evidence="7">
    <location>
        <begin position="11"/>
        <end position="124"/>
    </location>
</feature>
<comment type="subcellular location">
    <subcellularLocation>
        <location evidence="1">Membrane</location>
        <topology evidence="1">Multi-pass membrane protein</topology>
    </subcellularLocation>
</comment>
<dbReference type="PANTHER" id="PTHR38459:SF1">
    <property type="entry name" value="PROPHAGE BACTOPRENOL-LINKED GLUCOSE TRANSLOCASE HOMOLOG"/>
    <property type="match status" value="1"/>
</dbReference>
<accession>A0ABT1WN77</accession>
<reference evidence="8" key="1">
    <citation type="submission" date="2022-07" db="EMBL/GenBank/DDBJ databases">
        <authorList>
            <person name="Jung M.-Y."/>
            <person name="Lee M."/>
        </authorList>
    </citation>
    <scope>NUCLEOTIDE SEQUENCE</scope>
    <source>
        <strain evidence="8">S8</strain>
    </source>
</reference>
<dbReference type="InterPro" id="IPR051401">
    <property type="entry name" value="GtrA_CellWall_Glycosyl"/>
</dbReference>
<keyword evidence="3 6" id="KW-0812">Transmembrane</keyword>
<evidence type="ECO:0000256" key="4">
    <source>
        <dbReference type="ARBA" id="ARBA00022989"/>
    </source>
</evidence>
<evidence type="ECO:0000259" key="7">
    <source>
        <dbReference type="Pfam" id="PF04138"/>
    </source>
</evidence>
<gene>
    <name evidence="8" type="ORF">NPA36_05260</name>
</gene>
<evidence type="ECO:0000256" key="1">
    <source>
        <dbReference type="ARBA" id="ARBA00004141"/>
    </source>
</evidence>
<feature type="transmembrane region" description="Helical" evidence="6">
    <location>
        <begin position="100"/>
        <end position="119"/>
    </location>
</feature>
<comment type="similarity">
    <text evidence="2">Belongs to the GtrA family.</text>
</comment>
<sequence>MKKLFKQIAAFTLVGLVATAIDFSIYFILTYLGLYHLLSATIAFILATLFNYRASLSYVFESKFKDQKNIMELILFVLLSVIGLALTVFFLWLFVDYFKLSHLLGKILATAIVMVWNFVSRKLLIENKSPKGSSRL</sequence>
<dbReference type="PANTHER" id="PTHR38459">
    <property type="entry name" value="PROPHAGE BACTOPRENOL-LINKED GLUCOSE TRANSLOCASE HOMOLOG"/>
    <property type="match status" value="1"/>
</dbReference>
<dbReference type="InterPro" id="IPR007267">
    <property type="entry name" value="GtrA_DPMS_TM"/>
</dbReference>
<evidence type="ECO:0000313" key="9">
    <source>
        <dbReference type="Proteomes" id="UP001059480"/>
    </source>
</evidence>
<feature type="transmembrane region" description="Helical" evidence="6">
    <location>
        <begin position="7"/>
        <end position="28"/>
    </location>
</feature>
<keyword evidence="5 6" id="KW-0472">Membrane</keyword>
<evidence type="ECO:0000256" key="3">
    <source>
        <dbReference type="ARBA" id="ARBA00022692"/>
    </source>
</evidence>
<protein>
    <submittedName>
        <fullName evidence="8">GtrA family protein</fullName>
    </submittedName>
</protein>
<keyword evidence="4 6" id="KW-1133">Transmembrane helix</keyword>
<reference evidence="8" key="3">
    <citation type="journal article" date="2023" name="Microbiol. Resour. Announc.">
        <title>Draft Genome Sequence of Granulicatella sp. Strain S8, Isolated from a Marine Fish, Seriola quinqueradiata.</title>
        <authorList>
            <person name="Lee M."/>
            <person name="Farooq A."/>
            <person name="Jeong J.B."/>
            <person name="Jung M.Y."/>
        </authorList>
    </citation>
    <scope>NUCLEOTIDE SEQUENCE</scope>
    <source>
        <strain evidence="8">S8</strain>
    </source>
</reference>
<comment type="caution">
    <text evidence="8">The sequence shown here is derived from an EMBL/GenBank/DDBJ whole genome shotgun (WGS) entry which is preliminary data.</text>
</comment>
<dbReference type="Pfam" id="PF04138">
    <property type="entry name" value="GtrA_DPMS_TM"/>
    <property type="match status" value="1"/>
</dbReference>
<feature type="transmembrane region" description="Helical" evidence="6">
    <location>
        <begin position="73"/>
        <end position="94"/>
    </location>
</feature>
<evidence type="ECO:0000256" key="5">
    <source>
        <dbReference type="ARBA" id="ARBA00023136"/>
    </source>
</evidence>
<reference evidence="8" key="2">
    <citation type="journal article" date="2023" name="Curr. Microbiol.">
        <title>Granulicatella seriolae sp. nov., a Novel Facultative Anaerobe Isolated from Yellowtail Marine Fish.</title>
        <authorList>
            <person name="Lee M."/>
            <person name="Choi Y.J."/>
            <person name="Farooq A."/>
            <person name="Jeong J.B."/>
            <person name="Jung M.Y."/>
        </authorList>
    </citation>
    <scope>NUCLEOTIDE SEQUENCE</scope>
    <source>
        <strain evidence="8">S8</strain>
    </source>
</reference>
<evidence type="ECO:0000313" key="8">
    <source>
        <dbReference type="EMBL" id="MCQ9209956.1"/>
    </source>
</evidence>
<dbReference type="Proteomes" id="UP001059480">
    <property type="component" value="Unassembled WGS sequence"/>
</dbReference>
<organism evidence="8 9">
    <name type="scientific">Granulicatella seriolae</name>
    <dbReference type="NCBI Taxonomy" id="2967226"/>
    <lineage>
        <taxon>Bacteria</taxon>
        <taxon>Bacillati</taxon>
        <taxon>Bacillota</taxon>
        <taxon>Bacilli</taxon>
        <taxon>Lactobacillales</taxon>
        <taxon>Carnobacteriaceae</taxon>
        <taxon>Granulicatella</taxon>
    </lineage>
</organism>
<proteinExistence type="inferred from homology"/>
<name>A0ABT1WN77_9LACT</name>
<evidence type="ECO:0000256" key="2">
    <source>
        <dbReference type="ARBA" id="ARBA00009399"/>
    </source>
</evidence>
<evidence type="ECO:0000256" key="6">
    <source>
        <dbReference type="SAM" id="Phobius"/>
    </source>
</evidence>
<dbReference type="RefSeq" id="WP_256945072.1">
    <property type="nucleotide sequence ID" value="NZ_JANHNZ010000004.1"/>
</dbReference>
<dbReference type="EMBL" id="JANHNZ010000004">
    <property type="protein sequence ID" value="MCQ9209956.1"/>
    <property type="molecule type" value="Genomic_DNA"/>
</dbReference>
<feature type="transmembrane region" description="Helical" evidence="6">
    <location>
        <begin position="34"/>
        <end position="52"/>
    </location>
</feature>